<dbReference type="STRING" id="667129.HMPREF0758_1289"/>
<dbReference type="EMBL" id="ADBY01000022">
    <property type="protein sequence ID" value="EFE97197.1"/>
    <property type="molecule type" value="Genomic_DNA"/>
</dbReference>
<evidence type="ECO:0000313" key="2">
    <source>
        <dbReference type="Proteomes" id="UP000005723"/>
    </source>
</evidence>
<gene>
    <name evidence="1" type="ORF">HMPREF0758_1289</name>
</gene>
<reference evidence="1 2" key="1">
    <citation type="submission" date="2010-01" db="EMBL/GenBank/DDBJ databases">
        <authorList>
            <person name="Muzny D."/>
            <person name="Qin X."/>
            <person name="Deng J."/>
            <person name="Jiang H."/>
            <person name="Liu Y."/>
            <person name="Qu J."/>
            <person name="Song X.-Z."/>
            <person name="Zhang L."/>
            <person name="Thornton R."/>
            <person name="Coyle M."/>
            <person name="Francisco L."/>
            <person name="Jackson L."/>
            <person name="Javaid M."/>
            <person name="Korchina V."/>
            <person name="Kovar C."/>
            <person name="Mata R."/>
            <person name="Mathew T."/>
            <person name="Ngo R."/>
            <person name="Nguyen L."/>
            <person name="Nguyen N."/>
            <person name="Okwuonu G."/>
            <person name="Ongeri F."/>
            <person name="Pham C."/>
            <person name="Simmons D."/>
            <person name="Wilczek-Boney K."/>
            <person name="Hale W."/>
            <person name="Jakkamsetti A."/>
            <person name="Pham P."/>
            <person name="Ruth R."/>
            <person name="San Lucas F."/>
            <person name="Warren J."/>
            <person name="Zhang J."/>
            <person name="Zhao Z."/>
            <person name="Zhou C."/>
            <person name="Zhu D."/>
            <person name="Lee S."/>
            <person name="Bess C."/>
            <person name="Blankenburg K."/>
            <person name="Forbes L."/>
            <person name="Fu Q."/>
            <person name="Gubbala S."/>
            <person name="Hirani K."/>
            <person name="Jayaseelan J.C."/>
            <person name="Lara F."/>
            <person name="Munidasa M."/>
            <person name="Palculict T."/>
            <person name="Patil S."/>
            <person name="Pu L.-L."/>
            <person name="Saada N."/>
            <person name="Tang L."/>
            <person name="Weissenberger G."/>
            <person name="Zhu Y."/>
            <person name="Hemphill L."/>
            <person name="Shang Y."/>
            <person name="Youmans B."/>
            <person name="Ayvaz T."/>
            <person name="Ross M."/>
            <person name="Santibanez J."/>
            <person name="Aqrawi P."/>
            <person name="Gross S."/>
            <person name="Joshi V."/>
            <person name="Fowler G."/>
            <person name="Nazareth L."/>
            <person name="Reid J."/>
            <person name="Worley K."/>
            <person name="Petrosino J."/>
            <person name="Highlander S."/>
            <person name="Gibbs R."/>
        </authorList>
    </citation>
    <scope>NUCLEOTIDE SEQUENCE [LARGE SCALE GENOMIC DNA]</scope>
    <source>
        <strain evidence="1 2">DSM 4582</strain>
    </source>
</reference>
<dbReference type="HOGENOM" id="CLU_2994190_0_0_6"/>
<protein>
    <submittedName>
        <fullName evidence="1">Uncharacterized protein</fullName>
    </submittedName>
</protein>
<dbReference type="AlphaFoldDB" id="D4DZD9"/>
<proteinExistence type="predicted"/>
<name>D4DZD9_SEROD</name>
<evidence type="ECO:0000313" key="1">
    <source>
        <dbReference type="EMBL" id="EFE97197.1"/>
    </source>
</evidence>
<keyword evidence="2" id="KW-1185">Reference proteome</keyword>
<sequence>MNGQMFFHHSLLMVFCLNQLKQKEKSKFKTGEGYLMKKSLLKLPSIMNGHYHHGYLG</sequence>
<dbReference type="Proteomes" id="UP000005723">
    <property type="component" value="Unassembled WGS sequence"/>
</dbReference>
<accession>D4DZD9</accession>
<comment type="caution">
    <text evidence="1">The sequence shown here is derived from an EMBL/GenBank/DDBJ whole genome shotgun (WGS) entry which is preliminary data.</text>
</comment>
<organism evidence="1 2">
    <name type="scientific">Serratia odorifera DSM 4582</name>
    <dbReference type="NCBI Taxonomy" id="667129"/>
    <lineage>
        <taxon>Bacteria</taxon>
        <taxon>Pseudomonadati</taxon>
        <taxon>Pseudomonadota</taxon>
        <taxon>Gammaproteobacteria</taxon>
        <taxon>Enterobacterales</taxon>
        <taxon>Yersiniaceae</taxon>
        <taxon>Serratia</taxon>
    </lineage>
</organism>